<accession>A0A956M2N3</accession>
<evidence type="ECO:0000313" key="1">
    <source>
        <dbReference type="EMBL" id="MCA9730066.1"/>
    </source>
</evidence>
<dbReference type="Proteomes" id="UP000697710">
    <property type="component" value="Unassembled WGS sequence"/>
</dbReference>
<gene>
    <name evidence="1" type="ORF">KC729_20450</name>
</gene>
<dbReference type="EMBL" id="JAGQHR010000971">
    <property type="protein sequence ID" value="MCA9730066.1"/>
    <property type="molecule type" value="Genomic_DNA"/>
</dbReference>
<reference evidence="1" key="1">
    <citation type="submission" date="2020-04" db="EMBL/GenBank/DDBJ databases">
        <authorList>
            <person name="Zhang T."/>
        </authorList>
    </citation>
    <scope>NUCLEOTIDE SEQUENCE</scope>
    <source>
        <strain evidence="1">HKST-UBA01</strain>
    </source>
</reference>
<name>A0A956M2N3_UNCEI</name>
<comment type="caution">
    <text evidence="1">The sequence shown here is derived from an EMBL/GenBank/DDBJ whole genome shotgun (WGS) entry which is preliminary data.</text>
</comment>
<evidence type="ECO:0000313" key="2">
    <source>
        <dbReference type="Proteomes" id="UP000697710"/>
    </source>
</evidence>
<reference evidence="1" key="2">
    <citation type="journal article" date="2021" name="Microbiome">
        <title>Successional dynamics and alternative stable states in a saline activated sludge microbial community over 9 years.</title>
        <authorList>
            <person name="Wang Y."/>
            <person name="Ye J."/>
            <person name="Ju F."/>
            <person name="Liu L."/>
            <person name="Boyd J.A."/>
            <person name="Deng Y."/>
            <person name="Parks D.H."/>
            <person name="Jiang X."/>
            <person name="Yin X."/>
            <person name="Woodcroft B.J."/>
            <person name="Tyson G.W."/>
            <person name="Hugenholtz P."/>
            <person name="Polz M.F."/>
            <person name="Zhang T."/>
        </authorList>
    </citation>
    <scope>NUCLEOTIDE SEQUENCE</scope>
    <source>
        <strain evidence="1">HKST-UBA01</strain>
    </source>
</reference>
<proteinExistence type="predicted"/>
<protein>
    <submittedName>
        <fullName evidence="1">Uncharacterized protein</fullName>
    </submittedName>
</protein>
<organism evidence="1 2">
    <name type="scientific">Eiseniibacteriota bacterium</name>
    <dbReference type="NCBI Taxonomy" id="2212470"/>
    <lineage>
        <taxon>Bacteria</taxon>
        <taxon>Candidatus Eiseniibacteriota</taxon>
    </lineage>
</organism>
<sequence>MPHTESGAGSGGRSAVNLTPTQSLASAIFGGALTAQDLGISRLVPEAGAMLRASPLRAGGVAMGLATTDRTSRLEVAATGLSAFSFASQFAPQARMSQAAATSLSRAGTRAGVAGASLSVVIAGWNLIDARAAAGHEPSRVVRDSAVQAATQVMDVAVQSATQAAMIARRASDRVVESAGRAAMFHADLGVLPMA</sequence>
<dbReference type="AlphaFoldDB" id="A0A956M2N3"/>